<dbReference type="GeneID" id="2901305"/>
<dbReference type="KEGG" id="dha:DEHA2D02090g"/>
<name>Q6BTB2_DEBHA</name>
<proteinExistence type="predicted"/>
<dbReference type="SUPFAM" id="SSF55729">
    <property type="entry name" value="Acyl-CoA N-acyltransferases (Nat)"/>
    <property type="match status" value="1"/>
</dbReference>
<dbReference type="OMA" id="QWINGYP"/>
<evidence type="ECO:0000313" key="2">
    <source>
        <dbReference type="EMBL" id="CAG86690.1"/>
    </source>
</evidence>
<evidence type="ECO:0000313" key="3">
    <source>
        <dbReference type="Proteomes" id="UP000000599"/>
    </source>
</evidence>
<dbReference type="OrthoDB" id="4032782at2759"/>
<dbReference type="Proteomes" id="UP000000599">
    <property type="component" value="Chromosome D"/>
</dbReference>
<sequence>MQYSFRQANLEDLASSWKILEDAIRRRKDDGSDQWQDGYPNPSVIKEDIEKEIAYVLTYSKDVVGYCTISIDEEPAYANLEGKWLSEGSFVVCHRLAISESFLGQGLAQKMLSFVEENALSNQIYSVKADTNFDNFGMLKIFDKLGYKYCGEVFLRGAKRKAFEKVLNKS</sequence>
<dbReference type="eggNOG" id="ENOG502SF19">
    <property type="taxonomic scope" value="Eukaryota"/>
</dbReference>
<dbReference type="InterPro" id="IPR016181">
    <property type="entry name" value="Acyl_CoA_acyltransferase"/>
</dbReference>
<dbReference type="InParanoid" id="Q6BTB2"/>
<dbReference type="HOGENOM" id="CLU_013985_13_0_1"/>
<feature type="domain" description="N-acetyltransferase" evidence="1">
    <location>
        <begin position="3"/>
        <end position="170"/>
    </location>
</feature>
<evidence type="ECO:0000259" key="1">
    <source>
        <dbReference type="PROSITE" id="PS51186"/>
    </source>
</evidence>
<dbReference type="EMBL" id="CR382136">
    <property type="protein sequence ID" value="CAG86690.1"/>
    <property type="molecule type" value="Genomic_DNA"/>
</dbReference>
<dbReference type="InterPro" id="IPR000182">
    <property type="entry name" value="GNAT_dom"/>
</dbReference>
<accession>Q6BTB2</accession>
<dbReference type="Gene3D" id="3.40.630.30">
    <property type="match status" value="1"/>
</dbReference>
<reference evidence="2 3" key="1">
    <citation type="journal article" date="2004" name="Nature">
        <title>Genome evolution in yeasts.</title>
        <authorList>
            <consortium name="Genolevures"/>
            <person name="Dujon B."/>
            <person name="Sherman D."/>
            <person name="Fischer G."/>
            <person name="Durrens P."/>
            <person name="Casaregola S."/>
            <person name="Lafontaine I."/>
            <person name="de Montigny J."/>
            <person name="Marck C."/>
            <person name="Neuveglise C."/>
            <person name="Talla E."/>
            <person name="Goffard N."/>
            <person name="Frangeul L."/>
            <person name="Aigle M."/>
            <person name="Anthouard V."/>
            <person name="Babour A."/>
            <person name="Barbe V."/>
            <person name="Barnay S."/>
            <person name="Blanchin S."/>
            <person name="Beckerich J.M."/>
            <person name="Beyne E."/>
            <person name="Bleykasten C."/>
            <person name="Boisrame A."/>
            <person name="Boyer J."/>
            <person name="Cattolico L."/>
            <person name="Confanioleri F."/>
            <person name="de Daruvar A."/>
            <person name="Despons L."/>
            <person name="Fabre E."/>
            <person name="Fairhead C."/>
            <person name="Ferry-Dumazet H."/>
            <person name="Groppi A."/>
            <person name="Hantraye F."/>
            <person name="Hennequin C."/>
            <person name="Jauniaux N."/>
            <person name="Joyet P."/>
            <person name="Kachouri R."/>
            <person name="Kerrest A."/>
            <person name="Koszul R."/>
            <person name="Lemaire M."/>
            <person name="Lesur I."/>
            <person name="Ma L."/>
            <person name="Muller H."/>
            <person name="Nicaud J.M."/>
            <person name="Nikolski M."/>
            <person name="Oztas S."/>
            <person name="Ozier-Kalogeropoulos O."/>
            <person name="Pellenz S."/>
            <person name="Potier S."/>
            <person name="Richard G.F."/>
            <person name="Straub M.L."/>
            <person name="Suleau A."/>
            <person name="Swennene D."/>
            <person name="Tekaia F."/>
            <person name="Wesolowski-Louvel M."/>
            <person name="Westhof E."/>
            <person name="Wirth B."/>
            <person name="Zeniou-Meyer M."/>
            <person name="Zivanovic I."/>
            <person name="Bolotin-Fukuhara M."/>
            <person name="Thierry A."/>
            <person name="Bouchier C."/>
            <person name="Caudron B."/>
            <person name="Scarpelli C."/>
            <person name="Gaillardin C."/>
            <person name="Weissenbach J."/>
            <person name="Wincker P."/>
            <person name="Souciet J.L."/>
        </authorList>
    </citation>
    <scope>NUCLEOTIDE SEQUENCE [LARGE SCALE GENOMIC DNA]</scope>
    <source>
        <strain evidence="3">ATCC 36239 / CBS 767 / BCRC 21394 / JCM 1990 / NBRC 0083 / IGC 2968</strain>
    </source>
</reference>
<dbReference type="GO" id="GO:0016747">
    <property type="term" value="F:acyltransferase activity, transferring groups other than amino-acyl groups"/>
    <property type="evidence" value="ECO:0007669"/>
    <property type="project" value="InterPro"/>
</dbReference>
<gene>
    <name evidence="2" type="ordered locus">DEHA2D02090g</name>
</gene>
<keyword evidence="3" id="KW-1185">Reference proteome</keyword>
<organism evidence="2 3">
    <name type="scientific">Debaryomyces hansenii (strain ATCC 36239 / CBS 767 / BCRC 21394 / JCM 1990 / NBRC 0083 / IGC 2968)</name>
    <name type="common">Yeast</name>
    <name type="synonym">Torulaspora hansenii</name>
    <dbReference type="NCBI Taxonomy" id="284592"/>
    <lineage>
        <taxon>Eukaryota</taxon>
        <taxon>Fungi</taxon>
        <taxon>Dikarya</taxon>
        <taxon>Ascomycota</taxon>
        <taxon>Saccharomycotina</taxon>
        <taxon>Pichiomycetes</taxon>
        <taxon>Debaryomycetaceae</taxon>
        <taxon>Debaryomyces</taxon>
    </lineage>
</organism>
<dbReference type="AlphaFoldDB" id="Q6BTB2"/>
<dbReference type="RefSeq" id="XP_458558.1">
    <property type="nucleotide sequence ID" value="XM_458558.1"/>
</dbReference>
<dbReference type="PROSITE" id="PS51186">
    <property type="entry name" value="GNAT"/>
    <property type="match status" value="1"/>
</dbReference>
<protein>
    <submittedName>
        <fullName evidence="2">DEHA2D02090p</fullName>
    </submittedName>
</protein>
<dbReference type="Pfam" id="PF00583">
    <property type="entry name" value="Acetyltransf_1"/>
    <property type="match status" value="1"/>
</dbReference>